<evidence type="ECO:0000313" key="10">
    <source>
        <dbReference type="EMBL" id="VEU75314.1"/>
    </source>
</evidence>
<accession>A0A449B3Y2</accession>
<proteinExistence type="predicted"/>
<keyword evidence="5" id="KW-0472">Membrane</keyword>
<evidence type="ECO:0000256" key="4">
    <source>
        <dbReference type="ARBA" id="ARBA00022737"/>
    </source>
</evidence>
<feature type="signal peptide" evidence="9">
    <location>
        <begin position="1"/>
        <end position="21"/>
    </location>
</feature>
<evidence type="ECO:0000256" key="8">
    <source>
        <dbReference type="SAM" id="Coils"/>
    </source>
</evidence>
<keyword evidence="11" id="KW-1185">Reference proteome</keyword>
<dbReference type="NCBIfam" id="NF033817">
    <property type="entry name" value="Mplas_variab_LP"/>
    <property type="match status" value="1"/>
</dbReference>
<evidence type="ECO:0000256" key="2">
    <source>
        <dbReference type="ARBA" id="ARBA00022475"/>
    </source>
</evidence>
<dbReference type="Proteomes" id="UP000290243">
    <property type="component" value="Chromosome"/>
</dbReference>
<organism evidence="10 11">
    <name type="scientific">Mycoplasmopsis maculosa</name>
    <dbReference type="NCBI Taxonomy" id="114885"/>
    <lineage>
        <taxon>Bacteria</taxon>
        <taxon>Bacillati</taxon>
        <taxon>Mycoplasmatota</taxon>
        <taxon>Mycoplasmoidales</taxon>
        <taxon>Metamycoplasmataceae</taxon>
        <taxon>Mycoplasmopsis</taxon>
    </lineage>
</organism>
<protein>
    <recommendedName>
        <fullName evidence="12">Lipoprotein</fullName>
    </recommendedName>
</protein>
<feature type="coiled-coil region" evidence="8">
    <location>
        <begin position="127"/>
        <end position="154"/>
    </location>
</feature>
<dbReference type="EMBL" id="LR215037">
    <property type="protein sequence ID" value="VEU75314.1"/>
    <property type="molecule type" value="Genomic_DNA"/>
</dbReference>
<dbReference type="PROSITE" id="PS51257">
    <property type="entry name" value="PROKAR_LIPOPROTEIN"/>
    <property type="match status" value="1"/>
</dbReference>
<evidence type="ECO:0000256" key="6">
    <source>
        <dbReference type="ARBA" id="ARBA00023139"/>
    </source>
</evidence>
<gene>
    <name evidence="10" type="ORF">NCTC10168_00232</name>
</gene>
<keyword evidence="2" id="KW-1003">Cell membrane</keyword>
<dbReference type="AlphaFoldDB" id="A0A449B3Y2"/>
<keyword evidence="3 9" id="KW-0732">Signal</keyword>
<keyword evidence="6" id="KW-0564">Palmitate</keyword>
<dbReference type="RefSeq" id="WP_129646321.1">
    <property type="nucleotide sequence ID" value="NZ_LR215037.1"/>
</dbReference>
<sequence length="176" mass="20218">MKNKILKSMLLVSSFSIPTIAISCNNPEEPKAEDSQAKKDYSASLELTNYYGSMLNETEKVKFDEKLKEIEDSLENPSDTKYSEAKTKLDEYRTNELLNKNSVKIALLEKIRISTNVEVKNNSPAYIKDLKAIHDEIETKYNELKNNKNEEEVSSEKAKLYDLVNPKMQEAINKMK</sequence>
<dbReference type="InterPro" id="IPR049890">
    <property type="entry name" value="VlpA-F-like_signal"/>
</dbReference>
<keyword evidence="8" id="KW-0175">Coiled coil</keyword>
<evidence type="ECO:0000256" key="5">
    <source>
        <dbReference type="ARBA" id="ARBA00023136"/>
    </source>
</evidence>
<feature type="chain" id="PRO_5019479405" description="Lipoprotein" evidence="9">
    <location>
        <begin position="22"/>
        <end position="176"/>
    </location>
</feature>
<evidence type="ECO:0000256" key="1">
    <source>
        <dbReference type="ARBA" id="ARBA00004193"/>
    </source>
</evidence>
<name>A0A449B3Y2_9BACT</name>
<dbReference type="KEGG" id="mmau:NCTC10168_00232"/>
<dbReference type="OrthoDB" id="401027at2"/>
<evidence type="ECO:0008006" key="12">
    <source>
        <dbReference type="Google" id="ProtNLM"/>
    </source>
</evidence>
<evidence type="ECO:0000256" key="9">
    <source>
        <dbReference type="SAM" id="SignalP"/>
    </source>
</evidence>
<keyword evidence="4" id="KW-0677">Repeat</keyword>
<dbReference type="GO" id="GO:0005886">
    <property type="term" value="C:plasma membrane"/>
    <property type="evidence" value="ECO:0007669"/>
    <property type="project" value="UniProtKB-SubCell"/>
</dbReference>
<evidence type="ECO:0000256" key="7">
    <source>
        <dbReference type="ARBA" id="ARBA00023288"/>
    </source>
</evidence>
<evidence type="ECO:0000256" key="3">
    <source>
        <dbReference type="ARBA" id="ARBA00022729"/>
    </source>
</evidence>
<reference evidence="10 11" key="1">
    <citation type="submission" date="2019-01" db="EMBL/GenBank/DDBJ databases">
        <authorList>
            <consortium name="Pathogen Informatics"/>
        </authorList>
    </citation>
    <scope>NUCLEOTIDE SEQUENCE [LARGE SCALE GENOMIC DNA]</scope>
    <source>
        <strain evidence="10 11">NCTC10168</strain>
    </source>
</reference>
<comment type="subcellular location">
    <subcellularLocation>
        <location evidence="1">Cell membrane</location>
        <topology evidence="1">Lipid-anchor</topology>
    </subcellularLocation>
</comment>
<keyword evidence="7" id="KW-0449">Lipoprotein</keyword>
<evidence type="ECO:0000313" key="11">
    <source>
        <dbReference type="Proteomes" id="UP000290243"/>
    </source>
</evidence>